<evidence type="ECO:0000313" key="10">
    <source>
        <dbReference type="EMBL" id="OIW21695.1"/>
    </source>
</evidence>
<reference evidence="10 11" key="1">
    <citation type="journal article" date="2017" name="Plant Biotechnol. J.">
        <title>A comprehensive draft genome sequence for lupin (Lupinus angustifolius), an emerging health food: insights into plant-microbe interactions and legume evolution.</title>
        <authorList>
            <person name="Hane J.K."/>
            <person name="Ming Y."/>
            <person name="Kamphuis L.G."/>
            <person name="Nelson M.N."/>
            <person name="Garg G."/>
            <person name="Atkins C.A."/>
            <person name="Bayer P.E."/>
            <person name="Bravo A."/>
            <person name="Bringans S."/>
            <person name="Cannon S."/>
            <person name="Edwards D."/>
            <person name="Foley R."/>
            <person name="Gao L.L."/>
            <person name="Harrison M.J."/>
            <person name="Huang W."/>
            <person name="Hurgobin B."/>
            <person name="Li S."/>
            <person name="Liu C.W."/>
            <person name="McGrath A."/>
            <person name="Morahan G."/>
            <person name="Murray J."/>
            <person name="Weller J."/>
            <person name="Jian J."/>
            <person name="Singh K.B."/>
        </authorList>
    </citation>
    <scope>NUCLEOTIDE SEQUENCE [LARGE SCALE GENOMIC DNA]</scope>
    <source>
        <strain evidence="11">cv. Tanjil</strain>
        <tissue evidence="10">Whole plant</tissue>
    </source>
</reference>
<evidence type="ECO:0000256" key="1">
    <source>
        <dbReference type="ARBA" id="ARBA00004127"/>
    </source>
</evidence>
<gene>
    <name evidence="10" type="ORF">TanjilG_08098</name>
</gene>
<comment type="caution">
    <text evidence="10">The sequence shown here is derived from an EMBL/GenBank/DDBJ whole genome shotgun (WGS) entry which is preliminary data.</text>
</comment>
<evidence type="ECO:0000256" key="7">
    <source>
        <dbReference type="ARBA" id="ARBA00023315"/>
    </source>
</evidence>
<keyword evidence="11" id="KW-1185">Reference proteome</keyword>
<evidence type="ECO:0000256" key="6">
    <source>
        <dbReference type="ARBA" id="ARBA00023136"/>
    </source>
</evidence>
<dbReference type="EMBL" id="MLAU01030783">
    <property type="protein sequence ID" value="OIW21695.1"/>
    <property type="molecule type" value="Genomic_DNA"/>
</dbReference>
<feature type="transmembrane region" description="Helical" evidence="8">
    <location>
        <begin position="210"/>
        <end position="231"/>
    </location>
</feature>
<comment type="subcellular location">
    <subcellularLocation>
        <location evidence="1">Endomembrane system</location>
        <topology evidence="1">Multi-pass membrane protein</topology>
    </subcellularLocation>
</comment>
<name>A0A394DF80_LUPAN</name>
<dbReference type="GO" id="GO:0012505">
    <property type="term" value="C:endomembrane system"/>
    <property type="evidence" value="ECO:0007669"/>
    <property type="project" value="UniProtKB-SubCell"/>
</dbReference>
<feature type="transmembrane region" description="Helical" evidence="8">
    <location>
        <begin position="170"/>
        <end position="190"/>
    </location>
</feature>
<keyword evidence="5 8" id="KW-1133">Transmembrane helix</keyword>
<keyword evidence="3 8" id="KW-0808">Transferase</keyword>
<evidence type="ECO:0000256" key="8">
    <source>
        <dbReference type="RuleBase" id="RU079119"/>
    </source>
</evidence>
<evidence type="ECO:0000256" key="5">
    <source>
        <dbReference type="ARBA" id="ARBA00022989"/>
    </source>
</evidence>
<protein>
    <recommendedName>
        <fullName evidence="8">S-acyltransferase</fullName>
        <ecNumber evidence="8">2.3.1.225</ecNumber>
    </recommendedName>
    <alternativeName>
        <fullName evidence="8">Palmitoyltransferase</fullName>
    </alternativeName>
</protein>
<dbReference type="Pfam" id="PF01529">
    <property type="entry name" value="DHHC"/>
    <property type="match status" value="1"/>
</dbReference>
<feature type="domain" description="Palmitoyltransferase DHHC" evidence="9">
    <location>
        <begin position="124"/>
        <end position="249"/>
    </location>
</feature>
<feature type="transmembrane region" description="Helical" evidence="8">
    <location>
        <begin position="21"/>
        <end position="41"/>
    </location>
</feature>
<feature type="transmembrane region" description="Helical" evidence="8">
    <location>
        <begin position="61"/>
        <end position="84"/>
    </location>
</feature>
<keyword evidence="4 8" id="KW-0812">Transmembrane</keyword>
<dbReference type="GO" id="GO:0019706">
    <property type="term" value="F:protein-cysteine S-palmitoyltransferase activity"/>
    <property type="evidence" value="ECO:0007669"/>
    <property type="project" value="UniProtKB-EC"/>
</dbReference>
<organism evidence="10 11">
    <name type="scientific">Lupinus angustifolius</name>
    <name type="common">Narrow-leaved blue lupine</name>
    <dbReference type="NCBI Taxonomy" id="3871"/>
    <lineage>
        <taxon>Eukaryota</taxon>
        <taxon>Viridiplantae</taxon>
        <taxon>Streptophyta</taxon>
        <taxon>Embryophyta</taxon>
        <taxon>Tracheophyta</taxon>
        <taxon>Spermatophyta</taxon>
        <taxon>Magnoliopsida</taxon>
        <taxon>eudicotyledons</taxon>
        <taxon>Gunneridae</taxon>
        <taxon>Pentapetalae</taxon>
        <taxon>rosids</taxon>
        <taxon>fabids</taxon>
        <taxon>Fabales</taxon>
        <taxon>Fabaceae</taxon>
        <taxon>Papilionoideae</taxon>
        <taxon>50 kb inversion clade</taxon>
        <taxon>genistoids sensu lato</taxon>
        <taxon>core genistoids</taxon>
        <taxon>Genisteae</taxon>
        <taxon>Lupinus</taxon>
    </lineage>
</organism>
<dbReference type="STRING" id="3871.A0A394DF80"/>
<sequence length="446" mass="50365">MHRSGTTMAWNVFKFCTALRGLGSIMILLVLGVVGVTYYAVVLTNYGPVLYGGGFDSLTAFVVLILFHGLLVMLLWSYFSVVFTDPGSVPPNWRPALDEERGDADPLVASEFNNGVSSDPSSQRIRYCRKCNQLKPPRCHHCSVCGRCVLKMDHHCVWVVNCVGALNYKYFLLFLFYTFLETTLVTASLLPQFLAFFGDGEIPGTPGSLATTFLAFVLNLAFALSVMGFLIMHISLVVSNTTTIEAYEKKTTPKWRYDLGRKKNFEQVFGMDNRYWFIPSYTEEDIRRMPALQGMDTPRTLLLSVSNRNVTFNQFGLMELHLQGTLLSPLPQFLAFFGDGEIPGTPGSLATTFLAFVLNLAFTLSVLGFLIMHISLVVSNTTTIEAYEKKTTPKWRYDLGRKKNFEQVFGMDNRYWFIPSYTEEDIRRMPALQGLDYPSKPDFDSQ</sequence>
<keyword evidence="6 8" id="KW-0472">Membrane</keyword>
<evidence type="ECO:0000256" key="2">
    <source>
        <dbReference type="ARBA" id="ARBA00008574"/>
    </source>
</evidence>
<dbReference type="InterPro" id="IPR001594">
    <property type="entry name" value="Palmitoyltrfase_DHHC"/>
</dbReference>
<accession>A0A394DF80</accession>
<feature type="transmembrane region" description="Helical" evidence="8">
    <location>
        <begin position="353"/>
        <end position="376"/>
    </location>
</feature>
<keyword evidence="7 8" id="KW-0012">Acyltransferase</keyword>
<evidence type="ECO:0000313" key="11">
    <source>
        <dbReference type="Proteomes" id="UP000188354"/>
    </source>
</evidence>
<comment type="catalytic activity">
    <reaction evidence="8">
        <text>L-cysteinyl-[protein] + hexadecanoyl-CoA = S-hexadecanoyl-L-cysteinyl-[protein] + CoA</text>
        <dbReference type="Rhea" id="RHEA:36683"/>
        <dbReference type="Rhea" id="RHEA-COMP:10131"/>
        <dbReference type="Rhea" id="RHEA-COMP:11032"/>
        <dbReference type="ChEBI" id="CHEBI:29950"/>
        <dbReference type="ChEBI" id="CHEBI:57287"/>
        <dbReference type="ChEBI" id="CHEBI:57379"/>
        <dbReference type="ChEBI" id="CHEBI:74151"/>
        <dbReference type="EC" id="2.3.1.225"/>
    </reaction>
</comment>
<comment type="similarity">
    <text evidence="2 8">Belongs to the DHHC palmitoyltransferase family.</text>
</comment>
<proteinExistence type="inferred from homology"/>
<dbReference type="Gramene" id="OIW21695">
    <property type="protein sequence ID" value="OIW21695"/>
    <property type="gene ID" value="TanjilG_08098"/>
</dbReference>
<dbReference type="PROSITE" id="PS50216">
    <property type="entry name" value="DHHC"/>
    <property type="match status" value="1"/>
</dbReference>
<comment type="domain">
    <text evidence="8">The DHHC domain is required for palmitoyltransferase activity.</text>
</comment>
<dbReference type="AlphaFoldDB" id="A0A394DF80"/>
<dbReference type="EC" id="2.3.1.225" evidence="8"/>
<dbReference type="InterPro" id="IPR039859">
    <property type="entry name" value="PFA4/ZDH16/20/ERF2-like"/>
</dbReference>
<evidence type="ECO:0000256" key="3">
    <source>
        <dbReference type="ARBA" id="ARBA00022679"/>
    </source>
</evidence>
<evidence type="ECO:0000259" key="9">
    <source>
        <dbReference type="Pfam" id="PF01529"/>
    </source>
</evidence>
<dbReference type="Proteomes" id="UP000188354">
    <property type="component" value="Unassembled WGS sequence"/>
</dbReference>
<evidence type="ECO:0000256" key="4">
    <source>
        <dbReference type="ARBA" id="ARBA00022692"/>
    </source>
</evidence>
<dbReference type="PANTHER" id="PTHR12246">
    <property type="entry name" value="PALMITOYLTRANSFERASE ZDHHC16"/>
    <property type="match status" value="1"/>
</dbReference>